<feature type="compositionally biased region" description="Low complexity" evidence="1">
    <location>
        <begin position="236"/>
        <end position="246"/>
    </location>
</feature>
<reference evidence="4" key="1">
    <citation type="journal article" date="2019" name="Int. J. Syst. Evol. Microbiol.">
        <title>The Global Catalogue of Microorganisms (GCM) 10K type strain sequencing project: providing services to taxonomists for standard genome sequencing and annotation.</title>
        <authorList>
            <consortium name="The Broad Institute Genomics Platform"/>
            <consortium name="The Broad Institute Genome Sequencing Center for Infectious Disease"/>
            <person name="Wu L."/>
            <person name="Ma J."/>
        </authorList>
    </citation>
    <scope>NUCLEOTIDE SEQUENCE [LARGE SCALE GENOMIC DNA]</scope>
    <source>
        <strain evidence="4">JCM 6307</strain>
    </source>
</reference>
<evidence type="ECO:0000313" key="4">
    <source>
        <dbReference type="Proteomes" id="UP001501358"/>
    </source>
</evidence>
<keyword evidence="4" id="KW-1185">Reference proteome</keyword>
<sequence>MPKPADGPGARAASGRLRTHRVPARPAAVLLVLHGGREHSVRPSRPWHAAALRMRPFLSAVRRSPHGGSLALASVRYRVRGWNRDRSDPVHDAREALAELRARLPGLPVVLLGHSMGGRTALRLAGDPQVAGAVVLAPWTPAGEPVAHLSGAAVVIVHGSRDRVTVPEASLRFARRARAAGADVARLVVPGGDHAMLAHAAVWHRLAADAACAAAGAGPYPALVAAAFGGGGPGDGLDVPVPSGPVRPRRRKNGPAQG</sequence>
<evidence type="ECO:0000256" key="1">
    <source>
        <dbReference type="SAM" id="MobiDB-lite"/>
    </source>
</evidence>
<dbReference type="InterPro" id="IPR029058">
    <property type="entry name" value="AB_hydrolase_fold"/>
</dbReference>
<dbReference type="Proteomes" id="UP001501358">
    <property type="component" value="Unassembled WGS sequence"/>
</dbReference>
<evidence type="ECO:0000259" key="2">
    <source>
        <dbReference type="Pfam" id="PF12146"/>
    </source>
</evidence>
<name>A0ABP6A2S9_9ACTN</name>
<dbReference type="Pfam" id="PF12146">
    <property type="entry name" value="Hydrolase_4"/>
    <property type="match status" value="1"/>
</dbReference>
<protein>
    <recommendedName>
        <fullName evidence="2">Serine aminopeptidase S33 domain-containing protein</fullName>
    </recommendedName>
</protein>
<dbReference type="Gene3D" id="3.40.50.1820">
    <property type="entry name" value="alpha/beta hydrolase"/>
    <property type="match status" value="1"/>
</dbReference>
<dbReference type="InterPro" id="IPR051044">
    <property type="entry name" value="MAG_DAG_Lipase"/>
</dbReference>
<dbReference type="SUPFAM" id="SSF53474">
    <property type="entry name" value="alpha/beta-Hydrolases"/>
    <property type="match status" value="1"/>
</dbReference>
<dbReference type="EMBL" id="BAAATA010000049">
    <property type="protein sequence ID" value="GAA2509641.1"/>
    <property type="molecule type" value="Genomic_DNA"/>
</dbReference>
<feature type="domain" description="Serine aminopeptidase S33" evidence="2">
    <location>
        <begin position="25"/>
        <end position="143"/>
    </location>
</feature>
<proteinExistence type="predicted"/>
<dbReference type="InterPro" id="IPR022742">
    <property type="entry name" value="Hydrolase_4"/>
</dbReference>
<feature type="compositionally biased region" description="Basic residues" evidence="1">
    <location>
        <begin position="247"/>
        <end position="258"/>
    </location>
</feature>
<accession>A0ABP6A2S9</accession>
<gene>
    <name evidence="3" type="ORF">GCM10010406_52590</name>
</gene>
<organism evidence="3 4">
    <name type="scientific">Streptomyces thermolineatus</name>
    <dbReference type="NCBI Taxonomy" id="44033"/>
    <lineage>
        <taxon>Bacteria</taxon>
        <taxon>Bacillati</taxon>
        <taxon>Actinomycetota</taxon>
        <taxon>Actinomycetes</taxon>
        <taxon>Kitasatosporales</taxon>
        <taxon>Streptomycetaceae</taxon>
        <taxon>Streptomyces</taxon>
    </lineage>
</organism>
<comment type="caution">
    <text evidence="3">The sequence shown here is derived from an EMBL/GenBank/DDBJ whole genome shotgun (WGS) entry which is preliminary data.</text>
</comment>
<feature type="region of interest" description="Disordered" evidence="1">
    <location>
        <begin position="234"/>
        <end position="258"/>
    </location>
</feature>
<evidence type="ECO:0000313" key="3">
    <source>
        <dbReference type="EMBL" id="GAA2509641.1"/>
    </source>
</evidence>
<dbReference type="PANTHER" id="PTHR11614">
    <property type="entry name" value="PHOSPHOLIPASE-RELATED"/>
    <property type="match status" value="1"/>
</dbReference>
<dbReference type="RefSeq" id="WP_344385942.1">
    <property type="nucleotide sequence ID" value="NZ_BAAATA010000049.1"/>
</dbReference>